<dbReference type="GO" id="GO:0030246">
    <property type="term" value="F:carbohydrate binding"/>
    <property type="evidence" value="ECO:0007669"/>
    <property type="project" value="InterPro"/>
</dbReference>
<dbReference type="eggNOG" id="COG2390">
    <property type="taxonomic scope" value="Bacteria"/>
</dbReference>
<protein>
    <recommendedName>
        <fullName evidence="5">Sugar-binding domain-containing protein</fullName>
    </recommendedName>
</protein>
<dbReference type="PATRIC" id="fig|1122147.4.peg.3053"/>
<feature type="domain" description="Sugar-binding" evidence="5">
    <location>
        <begin position="61"/>
        <end position="310"/>
    </location>
</feature>
<evidence type="ECO:0000256" key="3">
    <source>
        <dbReference type="ARBA" id="ARBA00023125"/>
    </source>
</evidence>
<dbReference type="AlphaFoldDB" id="A0A0R1X911"/>
<dbReference type="RefSeq" id="WP_027829307.1">
    <property type="nucleotide sequence ID" value="NZ_AUEH01000051.1"/>
</dbReference>
<keyword evidence="3" id="KW-0238">DNA-binding</keyword>
<dbReference type="InterPro" id="IPR007324">
    <property type="entry name" value="Sugar-bd_dom_put"/>
</dbReference>
<dbReference type="InterPro" id="IPR051054">
    <property type="entry name" value="SorC_transcr_regulators"/>
</dbReference>
<dbReference type="OrthoDB" id="58802at2"/>
<accession>A0A0R1X911</accession>
<evidence type="ECO:0000259" key="5">
    <source>
        <dbReference type="Pfam" id="PF04198"/>
    </source>
</evidence>
<dbReference type="EMBL" id="AZFW01000070">
    <property type="protein sequence ID" value="KRM26594.1"/>
    <property type="molecule type" value="Genomic_DNA"/>
</dbReference>
<dbReference type="GO" id="GO:0003677">
    <property type="term" value="F:DNA binding"/>
    <property type="evidence" value="ECO:0007669"/>
    <property type="project" value="UniProtKB-KW"/>
</dbReference>
<evidence type="ECO:0000313" key="6">
    <source>
        <dbReference type="EMBL" id="KRM26594.1"/>
    </source>
</evidence>
<dbReference type="Proteomes" id="UP000050949">
    <property type="component" value="Unassembled WGS sequence"/>
</dbReference>
<keyword evidence="2" id="KW-0805">Transcription regulation</keyword>
<dbReference type="PANTHER" id="PTHR34294:SF1">
    <property type="entry name" value="TRANSCRIPTIONAL REGULATOR LSRR"/>
    <property type="match status" value="1"/>
</dbReference>
<dbReference type="PANTHER" id="PTHR34294">
    <property type="entry name" value="TRANSCRIPTIONAL REGULATOR-RELATED"/>
    <property type="match status" value="1"/>
</dbReference>
<evidence type="ECO:0000313" key="7">
    <source>
        <dbReference type="Proteomes" id="UP000050949"/>
    </source>
</evidence>
<gene>
    <name evidence="6" type="ORF">FC91_GL002964</name>
</gene>
<comment type="similarity">
    <text evidence="1">Belongs to the SorC transcriptional regulatory family.</text>
</comment>
<proteinExistence type="inferred from homology"/>
<comment type="caution">
    <text evidence="6">The sequence shown here is derived from an EMBL/GenBank/DDBJ whole genome shotgun (WGS) entry which is preliminary data.</text>
</comment>
<keyword evidence="4" id="KW-0804">Transcription</keyword>
<evidence type="ECO:0000256" key="2">
    <source>
        <dbReference type="ARBA" id="ARBA00023015"/>
    </source>
</evidence>
<name>A0A0R1X911_9LACO</name>
<dbReference type="Gene3D" id="1.10.10.60">
    <property type="entry name" value="Homeodomain-like"/>
    <property type="match status" value="1"/>
</dbReference>
<sequence>MATPEHQALLTAIAQDYYFSRASISELAEKYHVSRYFVEKYLHEAQASGLVTITIQAPTTRIQALELQFRQAFNIPHIAIIKDAANPTQTAEHVVAYAAQQSQNLIRTQHVVGLTWGGTIYNVIQHFAADNQPELLFTQYLGENMKYHSRAGSTRMVEMAANKFSSNYRTLVGPLYVFDPAARRLLSAEPALQPTLALGSKMDMLITGIGTMDSIDSIPIWHEQREKIVPGERIADVAGVIFGRPYTVAGDFINPDDVPVLGIPLAQVMAVPRRFAIVTSKFKTRATLGALRGGLLTDLVTSEAVANRIVAEAPELQK</sequence>
<evidence type="ECO:0000256" key="4">
    <source>
        <dbReference type="ARBA" id="ARBA00023163"/>
    </source>
</evidence>
<dbReference type="InterPro" id="IPR037171">
    <property type="entry name" value="NagB/RpiA_transferase-like"/>
</dbReference>
<dbReference type="Pfam" id="PF04198">
    <property type="entry name" value="Sugar-bind"/>
    <property type="match status" value="1"/>
</dbReference>
<organism evidence="6 7">
    <name type="scientific">Schleiferilactobacillus harbinensis DSM 16991</name>
    <dbReference type="NCBI Taxonomy" id="1122147"/>
    <lineage>
        <taxon>Bacteria</taxon>
        <taxon>Bacillati</taxon>
        <taxon>Bacillota</taxon>
        <taxon>Bacilli</taxon>
        <taxon>Lactobacillales</taxon>
        <taxon>Lactobacillaceae</taxon>
        <taxon>Schleiferilactobacillus</taxon>
    </lineage>
</organism>
<reference evidence="6 7" key="1">
    <citation type="journal article" date="2015" name="Genome Announc.">
        <title>Expanding the biotechnology potential of lactobacilli through comparative genomics of 213 strains and associated genera.</title>
        <authorList>
            <person name="Sun Z."/>
            <person name="Harris H.M."/>
            <person name="McCann A."/>
            <person name="Guo C."/>
            <person name="Argimon S."/>
            <person name="Zhang W."/>
            <person name="Yang X."/>
            <person name="Jeffery I.B."/>
            <person name="Cooney J.C."/>
            <person name="Kagawa T.F."/>
            <person name="Liu W."/>
            <person name="Song Y."/>
            <person name="Salvetti E."/>
            <person name="Wrobel A."/>
            <person name="Rasinkangas P."/>
            <person name="Parkhill J."/>
            <person name="Rea M.C."/>
            <person name="O'Sullivan O."/>
            <person name="Ritari J."/>
            <person name="Douillard F.P."/>
            <person name="Paul Ross R."/>
            <person name="Yang R."/>
            <person name="Briner A.E."/>
            <person name="Felis G.E."/>
            <person name="de Vos W.M."/>
            <person name="Barrangou R."/>
            <person name="Klaenhammer T.R."/>
            <person name="Caufield P.W."/>
            <person name="Cui Y."/>
            <person name="Zhang H."/>
            <person name="O'Toole P.W."/>
        </authorList>
    </citation>
    <scope>NUCLEOTIDE SEQUENCE [LARGE SCALE GENOMIC DNA]</scope>
    <source>
        <strain evidence="6 7">DSM 16991</strain>
    </source>
</reference>
<dbReference type="SUPFAM" id="SSF100950">
    <property type="entry name" value="NagB/RpiA/CoA transferase-like"/>
    <property type="match status" value="1"/>
</dbReference>
<evidence type="ECO:0000256" key="1">
    <source>
        <dbReference type="ARBA" id="ARBA00010466"/>
    </source>
</evidence>
<dbReference type="Gene3D" id="3.40.50.1360">
    <property type="match status" value="1"/>
</dbReference>